<protein>
    <recommendedName>
        <fullName evidence="2">Non-specific lipid-transfer protein</fullName>
    </recommendedName>
</protein>
<dbReference type="InterPro" id="IPR016140">
    <property type="entry name" value="Bifunc_inhib/LTP/seed_store"/>
</dbReference>
<dbReference type="PANTHER" id="PTHR33076">
    <property type="entry name" value="NON-SPECIFIC LIPID-TRANSFER PROTEIN 2-RELATED"/>
    <property type="match status" value="1"/>
</dbReference>
<evidence type="ECO:0000313" key="5">
    <source>
        <dbReference type="EnsemblPlants" id="Kaladp0042s0163.1.v1.1"/>
    </source>
</evidence>
<keyword evidence="2" id="KW-0446">Lipid-binding</keyword>
<feature type="chain" id="PRO_5029679229" description="Non-specific lipid-transfer protein" evidence="3">
    <location>
        <begin position="28"/>
        <end position="119"/>
    </location>
</feature>
<dbReference type="InterPro" id="IPR000528">
    <property type="entry name" value="Plant_nsLTP"/>
</dbReference>
<evidence type="ECO:0000256" key="2">
    <source>
        <dbReference type="RuleBase" id="RU000628"/>
    </source>
</evidence>
<keyword evidence="6" id="KW-1185">Reference proteome</keyword>
<comment type="similarity">
    <text evidence="1 2">Belongs to the plant LTP family.</text>
</comment>
<dbReference type="SUPFAM" id="SSF47699">
    <property type="entry name" value="Bifunctional inhibitor/lipid-transfer protein/seed storage 2S albumin"/>
    <property type="match status" value="1"/>
</dbReference>
<organism evidence="5 6">
    <name type="scientific">Kalanchoe fedtschenkoi</name>
    <name type="common">Lavender scallops</name>
    <name type="synonym">South American air plant</name>
    <dbReference type="NCBI Taxonomy" id="63787"/>
    <lineage>
        <taxon>Eukaryota</taxon>
        <taxon>Viridiplantae</taxon>
        <taxon>Streptophyta</taxon>
        <taxon>Embryophyta</taxon>
        <taxon>Tracheophyta</taxon>
        <taxon>Spermatophyta</taxon>
        <taxon>Magnoliopsida</taxon>
        <taxon>eudicotyledons</taxon>
        <taxon>Gunneridae</taxon>
        <taxon>Pentapetalae</taxon>
        <taxon>Saxifragales</taxon>
        <taxon>Crassulaceae</taxon>
        <taxon>Kalanchoe</taxon>
    </lineage>
</organism>
<dbReference type="Proteomes" id="UP000594263">
    <property type="component" value="Unplaced"/>
</dbReference>
<feature type="domain" description="Bifunctional inhibitor/plant lipid transfer protein/seed storage helical" evidence="4">
    <location>
        <begin position="31"/>
        <end position="115"/>
    </location>
</feature>
<dbReference type="Gene3D" id="1.10.110.10">
    <property type="entry name" value="Plant lipid-transfer and hydrophobic proteins"/>
    <property type="match status" value="1"/>
</dbReference>
<proteinExistence type="inferred from homology"/>
<dbReference type="PRINTS" id="PR00382">
    <property type="entry name" value="LIPIDTRNSFER"/>
</dbReference>
<dbReference type="EnsemblPlants" id="Kaladp0042s0163.1.v1.1">
    <property type="protein sequence ID" value="Kaladp0042s0163.1.v1.1"/>
    <property type="gene ID" value="Kaladp0042s0163.v1.1"/>
</dbReference>
<evidence type="ECO:0000256" key="1">
    <source>
        <dbReference type="ARBA" id="ARBA00009748"/>
    </source>
</evidence>
<dbReference type="AlphaFoldDB" id="A0A7N0TR05"/>
<accession>A0A7N0TR05</accession>
<sequence length="119" mass="12046">MMKFSASVFPVAAVALLLLLTAPTAEGAISCTEVIGDLRPCISYLKSGSGNPPTACCAGASALANAATTSTDKRAACDCIKTAARALNPNPELAKDLPKKCGIDLPFTISASLDCTKLG</sequence>
<keyword evidence="3" id="KW-0732">Signal</keyword>
<dbReference type="PROSITE" id="PS00597">
    <property type="entry name" value="PLANT_LTP"/>
    <property type="match status" value="1"/>
</dbReference>
<dbReference type="Gramene" id="Kaladp0042s0163.1.v1.1">
    <property type="protein sequence ID" value="Kaladp0042s0163.1.v1.1"/>
    <property type="gene ID" value="Kaladp0042s0163.v1.1"/>
</dbReference>
<comment type="function">
    <text evidence="2">Plant non-specific lipid-transfer proteins transfer phospholipids as well as galactolipids across membranes. May play a role in wax or cutin deposition in the cell walls of expanding epidermal cells and certain secretory tissues.</text>
</comment>
<dbReference type="Pfam" id="PF00234">
    <property type="entry name" value="Tryp_alpha_amyl"/>
    <property type="match status" value="1"/>
</dbReference>
<feature type="signal peptide" evidence="3">
    <location>
        <begin position="1"/>
        <end position="27"/>
    </location>
</feature>
<evidence type="ECO:0000259" key="4">
    <source>
        <dbReference type="SMART" id="SM00499"/>
    </source>
</evidence>
<reference evidence="5" key="1">
    <citation type="submission" date="2021-01" db="UniProtKB">
        <authorList>
            <consortium name="EnsemblPlants"/>
        </authorList>
    </citation>
    <scope>IDENTIFICATION</scope>
</reference>
<dbReference type="GO" id="GO:0008289">
    <property type="term" value="F:lipid binding"/>
    <property type="evidence" value="ECO:0007669"/>
    <property type="project" value="UniProtKB-KW"/>
</dbReference>
<keyword evidence="2" id="KW-0813">Transport</keyword>
<dbReference type="GO" id="GO:0006869">
    <property type="term" value="P:lipid transport"/>
    <property type="evidence" value="ECO:0007669"/>
    <property type="project" value="InterPro"/>
</dbReference>
<evidence type="ECO:0000256" key="3">
    <source>
        <dbReference type="SAM" id="SignalP"/>
    </source>
</evidence>
<name>A0A7N0TR05_KALFE</name>
<dbReference type="CDD" id="cd01960">
    <property type="entry name" value="nsLTP1"/>
    <property type="match status" value="1"/>
</dbReference>
<dbReference type="SMART" id="SM00499">
    <property type="entry name" value="AAI"/>
    <property type="match status" value="1"/>
</dbReference>
<dbReference type="InterPro" id="IPR036312">
    <property type="entry name" value="Bifun_inhib/LTP/seed_sf"/>
</dbReference>
<evidence type="ECO:0000313" key="6">
    <source>
        <dbReference type="Proteomes" id="UP000594263"/>
    </source>
</evidence>
<dbReference type="OMA" id="KTACNCI"/>